<organism evidence="9 10">
    <name type="scientific">Crocuta crocuta</name>
    <name type="common">Spotted hyena</name>
    <dbReference type="NCBI Taxonomy" id="9678"/>
    <lineage>
        <taxon>Eukaryota</taxon>
        <taxon>Metazoa</taxon>
        <taxon>Chordata</taxon>
        <taxon>Craniata</taxon>
        <taxon>Vertebrata</taxon>
        <taxon>Euteleostomi</taxon>
        <taxon>Mammalia</taxon>
        <taxon>Eutheria</taxon>
        <taxon>Laurasiatheria</taxon>
        <taxon>Carnivora</taxon>
        <taxon>Feliformia</taxon>
        <taxon>Hyaenidae</taxon>
        <taxon>Crocuta</taxon>
    </lineage>
</organism>
<reference evidence="9 10" key="1">
    <citation type="submission" date="2019-11" db="EMBL/GenBank/DDBJ databases">
        <authorList>
            <person name="Yang C."/>
            <person name="Li F."/>
        </authorList>
    </citation>
    <scope>NUCLEOTIDE SEQUENCE [LARGE SCALE GENOMIC DNA]</scope>
    <source>
        <strain evidence="9">KB4526</strain>
        <tissue evidence="9">Muscle</tissue>
    </source>
</reference>
<protein>
    <submittedName>
        <fullName evidence="9">TVA1 protein</fullName>
    </submittedName>
</protein>
<dbReference type="SUPFAM" id="SSF48726">
    <property type="entry name" value="Immunoglobulin"/>
    <property type="match status" value="1"/>
</dbReference>
<name>A0A6G1AQM8_CROCR</name>
<keyword evidence="4" id="KW-0675">Receptor</keyword>
<comment type="caution">
    <text evidence="9">The sequence shown here is derived from an EMBL/GenBank/DDBJ whole genome shotgun (WGS) entry which is preliminary data.</text>
</comment>
<dbReference type="GO" id="GO:0042101">
    <property type="term" value="C:T cell receptor complex"/>
    <property type="evidence" value="ECO:0007669"/>
    <property type="project" value="UniProtKB-KW"/>
</dbReference>
<feature type="compositionally biased region" description="Low complexity" evidence="7">
    <location>
        <begin position="9"/>
        <end position="21"/>
    </location>
</feature>
<keyword evidence="2" id="KW-0391">Immunity</keyword>
<accession>A0A6G1AQM8</accession>
<feature type="non-terminal residue" evidence="9">
    <location>
        <position position="107"/>
    </location>
</feature>
<evidence type="ECO:0000259" key="8">
    <source>
        <dbReference type="PROSITE" id="PS50835"/>
    </source>
</evidence>
<evidence type="ECO:0000256" key="5">
    <source>
        <dbReference type="ARBA" id="ARBA00023319"/>
    </source>
</evidence>
<dbReference type="SMART" id="SM00406">
    <property type="entry name" value="IGv"/>
    <property type="match status" value="1"/>
</dbReference>
<dbReference type="InterPro" id="IPR013783">
    <property type="entry name" value="Ig-like_fold"/>
</dbReference>
<feature type="non-terminal residue" evidence="9">
    <location>
        <position position="1"/>
    </location>
</feature>
<evidence type="ECO:0000313" key="9">
    <source>
        <dbReference type="EMBL" id="KAF0877911.1"/>
    </source>
</evidence>
<dbReference type="InterPro" id="IPR051006">
    <property type="entry name" value="TCR_variable_domain"/>
</dbReference>
<dbReference type="PROSITE" id="PS50835">
    <property type="entry name" value="IG_LIKE"/>
    <property type="match status" value="1"/>
</dbReference>
<evidence type="ECO:0000256" key="1">
    <source>
        <dbReference type="ARBA" id="ARBA00022729"/>
    </source>
</evidence>
<dbReference type="Gene3D" id="2.60.40.10">
    <property type="entry name" value="Immunoglobulins"/>
    <property type="match status" value="1"/>
</dbReference>
<proteinExistence type="predicted"/>
<evidence type="ECO:0000256" key="2">
    <source>
        <dbReference type="ARBA" id="ARBA00022859"/>
    </source>
</evidence>
<feature type="region of interest" description="Disordered" evidence="7">
    <location>
        <begin position="1"/>
        <end position="21"/>
    </location>
</feature>
<dbReference type="PANTHER" id="PTHR19343">
    <property type="entry name" value="T CELL RECEPTOR ALPHA VARIABLE 1-2"/>
    <property type="match status" value="1"/>
</dbReference>
<keyword evidence="1" id="KW-0732">Signal</keyword>
<dbReference type="EMBL" id="VOAJ01004087">
    <property type="protein sequence ID" value="KAF0877911.1"/>
    <property type="molecule type" value="Genomic_DNA"/>
</dbReference>
<dbReference type="InterPro" id="IPR003599">
    <property type="entry name" value="Ig_sub"/>
</dbReference>
<dbReference type="SMART" id="SM00409">
    <property type="entry name" value="IG"/>
    <property type="match status" value="1"/>
</dbReference>
<keyword evidence="3" id="KW-1064">Adaptive immunity</keyword>
<dbReference type="GO" id="GO:0002250">
    <property type="term" value="P:adaptive immune response"/>
    <property type="evidence" value="ECO:0007669"/>
    <property type="project" value="UniProtKB-KW"/>
</dbReference>
<feature type="domain" description="Ig-like" evidence="8">
    <location>
        <begin position="13"/>
        <end position="107"/>
    </location>
</feature>
<keyword evidence="6" id="KW-1279">T cell receptor</keyword>
<dbReference type="InterPro" id="IPR007110">
    <property type="entry name" value="Ig-like_dom"/>
</dbReference>
<evidence type="ECO:0000313" key="10">
    <source>
        <dbReference type="Proteomes" id="UP000475037"/>
    </source>
</evidence>
<evidence type="ECO:0000256" key="6">
    <source>
        <dbReference type="ARBA" id="ARBA00043266"/>
    </source>
</evidence>
<dbReference type="PANTHER" id="PTHR19343:SF24">
    <property type="entry name" value="T CELL RECEPTOR ALPHA VARIABLE 29_DELTA VARIABLE 5"/>
    <property type="match status" value="1"/>
</dbReference>
<evidence type="ECO:0000256" key="4">
    <source>
        <dbReference type="ARBA" id="ARBA00023170"/>
    </source>
</evidence>
<evidence type="ECO:0000256" key="7">
    <source>
        <dbReference type="SAM" id="MobiDB-lite"/>
    </source>
</evidence>
<sequence length="107" mass="11913">AFFFFSTGSSNTQSVTQSPSSVSKQEGETVTLHCSFTLNYNYYVMSWFRQLPNGKMTEIIYLYSSSTNSKEGRYSVSHQRGNRAISLTITGLMPTDSGTYFCAVGEV</sequence>
<dbReference type="Pfam" id="PF07686">
    <property type="entry name" value="V-set"/>
    <property type="match status" value="1"/>
</dbReference>
<evidence type="ECO:0000256" key="3">
    <source>
        <dbReference type="ARBA" id="ARBA00023130"/>
    </source>
</evidence>
<keyword evidence="10" id="KW-1185">Reference proteome</keyword>
<dbReference type="InterPro" id="IPR013106">
    <property type="entry name" value="Ig_V-set"/>
</dbReference>
<dbReference type="AlphaFoldDB" id="A0A6G1AQM8"/>
<keyword evidence="5" id="KW-0393">Immunoglobulin domain</keyword>
<dbReference type="InterPro" id="IPR036179">
    <property type="entry name" value="Ig-like_dom_sf"/>
</dbReference>
<dbReference type="Proteomes" id="UP000475037">
    <property type="component" value="Unassembled WGS sequence"/>
</dbReference>
<gene>
    <name evidence="9" type="primary">Tva1_6</name>
    <name evidence="9" type="ORF">FOF47_R21809</name>
</gene>
<dbReference type="GO" id="GO:0042605">
    <property type="term" value="F:peptide antigen binding"/>
    <property type="evidence" value="ECO:0007669"/>
    <property type="project" value="TreeGrafter"/>
</dbReference>